<evidence type="ECO:0000313" key="2">
    <source>
        <dbReference type="EMBL" id="GIG18081.1"/>
    </source>
</evidence>
<feature type="region of interest" description="Disordered" evidence="1">
    <location>
        <begin position="1"/>
        <end position="21"/>
    </location>
</feature>
<dbReference type="AlphaFoldDB" id="A0A8J3LML1"/>
<gene>
    <name evidence="2" type="ORF">Cme02nite_64130</name>
</gene>
<protein>
    <recommendedName>
        <fullName evidence="4">XRE family transcriptional regulator</fullName>
    </recommendedName>
</protein>
<accession>A0A8J3LML1</accession>
<name>A0A8J3LML1_9ACTN</name>
<keyword evidence="3" id="KW-1185">Reference proteome</keyword>
<organism evidence="2 3">
    <name type="scientific">Catellatospora methionotrophica</name>
    <dbReference type="NCBI Taxonomy" id="121620"/>
    <lineage>
        <taxon>Bacteria</taxon>
        <taxon>Bacillati</taxon>
        <taxon>Actinomycetota</taxon>
        <taxon>Actinomycetes</taxon>
        <taxon>Micromonosporales</taxon>
        <taxon>Micromonosporaceae</taxon>
        <taxon>Catellatospora</taxon>
    </lineage>
</organism>
<evidence type="ECO:0000313" key="3">
    <source>
        <dbReference type="Proteomes" id="UP000660339"/>
    </source>
</evidence>
<proteinExistence type="predicted"/>
<dbReference type="EMBL" id="BONJ01000037">
    <property type="protein sequence ID" value="GIG18081.1"/>
    <property type="molecule type" value="Genomic_DNA"/>
</dbReference>
<evidence type="ECO:0000256" key="1">
    <source>
        <dbReference type="SAM" id="MobiDB-lite"/>
    </source>
</evidence>
<sequence length="434" mass="47084">MRRRGRRGHTGLMDEGAADVDNRPGWARRLRAERLGRGWSQADAVRALRAHADRPLPEPSSLMRNWKRWEAGGTEPDSFHKALIAQTFGTVTGAFFPRPHRNDDNTGVLGTAGMDTHELLARLRASDVSPATLEAVRLTADRLCCAYQYMPSARLLAESRAWLQRITGLLDRRLTLSQHQEVLTLAGWVALLTGCVEYDIGQRGRAEATRRAALSLGQESGNADIVGWAYEMRAWYALTQGDLRGAITAAECGENAASGRDVAVQLAAQRAKASARLGDRRQVEQALEQGRSLLERQPHPDNLDNHFVVDPAKFDYYAMDGYRVVGDDRRAGLYADEVIRASSGADGAARHPMRLAEARLTLGVLAARGGDLDSAVAHGLDALGGDRRSLPSLLLVSHELTGLIQGRYAGAAQATTFLAAVDGARAEVVANARG</sequence>
<comment type="caution">
    <text evidence="2">The sequence shown here is derived from an EMBL/GenBank/DDBJ whole genome shotgun (WGS) entry which is preliminary data.</text>
</comment>
<dbReference type="Proteomes" id="UP000660339">
    <property type="component" value="Unassembled WGS sequence"/>
</dbReference>
<reference evidence="2" key="1">
    <citation type="submission" date="2021-01" db="EMBL/GenBank/DDBJ databases">
        <title>Whole genome shotgun sequence of Catellatospora methionotrophica NBRC 14553.</title>
        <authorList>
            <person name="Komaki H."/>
            <person name="Tamura T."/>
        </authorList>
    </citation>
    <scope>NUCLEOTIDE SEQUENCE</scope>
    <source>
        <strain evidence="2">NBRC 14553</strain>
    </source>
</reference>
<evidence type="ECO:0008006" key="4">
    <source>
        <dbReference type="Google" id="ProtNLM"/>
    </source>
</evidence>